<feature type="chain" id="PRO_5047021406" evidence="2">
    <location>
        <begin position="23"/>
        <end position="147"/>
    </location>
</feature>
<evidence type="ECO:0000313" key="3">
    <source>
        <dbReference type="EMBL" id="MDP9847910.1"/>
    </source>
</evidence>
<gene>
    <name evidence="3" type="ORF">J2853_007121</name>
</gene>
<keyword evidence="1" id="KW-0812">Transmembrane</keyword>
<feature type="signal peptide" evidence="2">
    <location>
        <begin position="1"/>
        <end position="22"/>
    </location>
</feature>
<name>A0ABT9QNE2_9ACTN</name>
<reference evidence="3 4" key="1">
    <citation type="submission" date="2023-07" db="EMBL/GenBank/DDBJ databases">
        <title>Sequencing the genomes of 1000 actinobacteria strains.</title>
        <authorList>
            <person name="Klenk H.-P."/>
        </authorList>
    </citation>
    <scope>NUCLEOTIDE SEQUENCE [LARGE SCALE GENOMIC DNA]</scope>
    <source>
        <strain evidence="3 4">DSM 46740</strain>
    </source>
</reference>
<evidence type="ECO:0000313" key="4">
    <source>
        <dbReference type="Proteomes" id="UP001225356"/>
    </source>
</evidence>
<keyword evidence="1" id="KW-1133">Transmembrane helix</keyword>
<feature type="transmembrane region" description="Helical" evidence="1">
    <location>
        <begin position="80"/>
        <end position="103"/>
    </location>
</feature>
<dbReference type="EMBL" id="JAUSQU010000001">
    <property type="protein sequence ID" value="MDP9847910.1"/>
    <property type="molecule type" value="Genomic_DNA"/>
</dbReference>
<protein>
    <submittedName>
        <fullName evidence="3">Uncharacterized protein</fullName>
    </submittedName>
</protein>
<comment type="caution">
    <text evidence="3">The sequence shown here is derived from an EMBL/GenBank/DDBJ whole genome shotgun (WGS) entry which is preliminary data.</text>
</comment>
<feature type="transmembrane region" description="Helical" evidence="1">
    <location>
        <begin position="115"/>
        <end position="134"/>
    </location>
</feature>
<keyword evidence="2" id="KW-0732">Signal</keyword>
<organism evidence="3 4">
    <name type="scientific">Streptosporangium lutulentum</name>
    <dbReference type="NCBI Taxonomy" id="1461250"/>
    <lineage>
        <taxon>Bacteria</taxon>
        <taxon>Bacillati</taxon>
        <taxon>Actinomycetota</taxon>
        <taxon>Actinomycetes</taxon>
        <taxon>Streptosporangiales</taxon>
        <taxon>Streptosporangiaceae</taxon>
        <taxon>Streptosporangium</taxon>
    </lineage>
</organism>
<dbReference type="RefSeq" id="WP_307564958.1">
    <property type="nucleotide sequence ID" value="NZ_JAUSQU010000001.1"/>
</dbReference>
<evidence type="ECO:0000256" key="2">
    <source>
        <dbReference type="SAM" id="SignalP"/>
    </source>
</evidence>
<proteinExistence type="predicted"/>
<evidence type="ECO:0000256" key="1">
    <source>
        <dbReference type="SAM" id="Phobius"/>
    </source>
</evidence>
<dbReference type="Proteomes" id="UP001225356">
    <property type="component" value="Unassembled WGS sequence"/>
</dbReference>
<keyword evidence="1" id="KW-0472">Membrane</keyword>
<sequence>MKHRALLCWMSAILLSTLPGWASSPVDTEIYICAHLNTEDGYTGRDVLGLGFGAMAALLPPALTALAVAAWLSPPRRRRLLAWTGAGGALVTAAYYALSTVAFFSPYCPEGSQGLGFVLPLYGAIAALVLITGARRPVHPGRRAPAK</sequence>
<keyword evidence="4" id="KW-1185">Reference proteome</keyword>
<feature type="transmembrane region" description="Helical" evidence="1">
    <location>
        <begin position="52"/>
        <end position="73"/>
    </location>
</feature>
<accession>A0ABT9QNE2</accession>